<organism evidence="1 2">
    <name type="scientific">Novacetimonas pomaceti</name>
    <dbReference type="NCBI Taxonomy" id="2021998"/>
    <lineage>
        <taxon>Bacteria</taxon>
        <taxon>Pseudomonadati</taxon>
        <taxon>Pseudomonadota</taxon>
        <taxon>Alphaproteobacteria</taxon>
        <taxon>Acetobacterales</taxon>
        <taxon>Acetobacteraceae</taxon>
        <taxon>Novacetimonas</taxon>
    </lineage>
</organism>
<dbReference type="AlphaFoldDB" id="A0A318Q849"/>
<reference evidence="1 2" key="1">
    <citation type="submission" date="2017-07" db="EMBL/GenBank/DDBJ databases">
        <title>A draft genome sequence of Komagataeibacter sp. T5K1.</title>
        <authorList>
            <person name="Skraban J."/>
            <person name="Cleenwerck I."/>
            <person name="Vandamme P."/>
            <person name="Trcek J."/>
        </authorList>
    </citation>
    <scope>NUCLEOTIDE SEQUENCE [LARGE SCALE GENOMIC DNA]</scope>
    <source>
        <strain evidence="1 2">T5K1</strain>
    </source>
</reference>
<proteinExistence type="predicted"/>
<protein>
    <submittedName>
        <fullName evidence="1">Uncharacterized protein</fullName>
    </submittedName>
</protein>
<evidence type="ECO:0000313" key="1">
    <source>
        <dbReference type="EMBL" id="PYD75737.1"/>
    </source>
</evidence>
<comment type="caution">
    <text evidence="1">The sequence shown here is derived from an EMBL/GenBank/DDBJ whole genome shotgun (WGS) entry which is preliminary data.</text>
</comment>
<accession>A0A318Q849</accession>
<dbReference type="Proteomes" id="UP000247609">
    <property type="component" value="Unassembled WGS sequence"/>
</dbReference>
<sequence>MGMSNGIRIAPKACSDMRRDRWKGDSMTRNTQSQITFKFKVYCYGEEVGMVPAINITACAMPQAGFQDA</sequence>
<name>A0A318Q849_9PROT</name>
<gene>
    <name evidence="1" type="ORF">CFR71_08070</name>
</gene>
<dbReference type="EMBL" id="NOXG01000006">
    <property type="protein sequence ID" value="PYD75737.1"/>
    <property type="molecule type" value="Genomic_DNA"/>
</dbReference>
<evidence type="ECO:0000313" key="2">
    <source>
        <dbReference type="Proteomes" id="UP000247609"/>
    </source>
</evidence>